<gene>
    <name evidence="2" type="ORF">BcabD6B2_46000</name>
</gene>
<dbReference type="InterPro" id="IPR024751">
    <property type="entry name" value="VESA1"/>
</dbReference>
<name>A0AAV4LZV7_BABCB</name>
<dbReference type="Proteomes" id="UP001497744">
    <property type="component" value="Unassembled WGS sequence"/>
</dbReference>
<evidence type="ECO:0000313" key="2">
    <source>
        <dbReference type="EMBL" id="GIX65165.1"/>
    </source>
</evidence>
<dbReference type="EMBL" id="BPLF01000004">
    <property type="protein sequence ID" value="GIX65165.1"/>
    <property type="molecule type" value="Genomic_DNA"/>
</dbReference>
<organism evidence="2 3">
    <name type="scientific">Babesia caballi</name>
    <dbReference type="NCBI Taxonomy" id="5871"/>
    <lineage>
        <taxon>Eukaryota</taxon>
        <taxon>Sar</taxon>
        <taxon>Alveolata</taxon>
        <taxon>Apicomplexa</taxon>
        <taxon>Aconoidasida</taxon>
        <taxon>Piroplasmida</taxon>
        <taxon>Babesiidae</taxon>
        <taxon>Babesia</taxon>
    </lineage>
</organism>
<feature type="compositionally biased region" description="Low complexity" evidence="1">
    <location>
        <begin position="374"/>
        <end position="385"/>
    </location>
</feature>
<keyword evidence="3" id="KW-1185">Reference proteome</keyword>
<proteinExistence type="predicted"/>
<sequence length="869" mass="93381">MVTDYPDVVKPTTLKDALDLFGALHVNFGGLKGRVGEKLEGNLETLRASIAKTGAPSPYGKYGVLTYSLDDRCINLCVKCIVEILPKLYATLGFLKFKLEGNDSLGGGEWEDQLWDGEGDDSGSGTSLNQWLKISGPNGIPSALGSSAGSSPTLLPGGYGNDLSQKLGDDLVGTLNDLIIDSGEGADGFLQHLLLDLAVITEWSPCNTAACLVVVRALCENFGPSESQIYMHNGLVQVIKDVLSSIKPLTPGENGEDDEALLTALFDGRPDSYLKRLQRGPFKSYMTRLIDKLGSLISSLTTLSRDSTKWKKNDLKNATISGPFGYGFSFSKKWQSWDVNPKTEIPTAIQTLIDNLGKLKNIFAQHSDAYGSALSSGSSSRGGASTRHISSSEANTEEPQKLEPSVPENNRPLTTVPIDLKEAIDWVLRVSNKDGQGGEGGVEGLSREVEKSLRSAGIQNIDDLISKLKPVIQKLTDGLGAFVGHNGNDRPNGQGVASRKYTSSYGKNAKWESHWNELSKSDGEKCAKILLGYVPLIYYGMTYLYWRCSGANGCNNNWEEMTFNGESFLGTNYYSTALTKCMEAMGYSDPDHRSNQEGNRVMTIVKGTLNELSLISNFSYSQSSYSKYLEDLQRNCQNYLDYIPKECPLYSLHIAAKAYWESEPVKNSGISAAIRQIRSTVEIISQLTSGDCSTLKQDIAGLHEKLELFVFSSATETTSDVSERPGSFGTMIDSSGVHQPQEKEEEHETEQEQPLHIRQPSLALAPKPTDELAGPEVSAAEIGPAGPIGSTGPRGPAGPPAPRGDKNETGEQPDTAVPSEPSPPPQSSSSAAPVTGTVATLALGGGGAAAYFLDLGGAKTLVNGLLGFH</sequence>
<dbReference type="Pfam" id="PF12785">
    <property type="entry name" value="VESA1_N"/>
    <property type="match status" value="1"/>
</dbReference>
<comment type="caution">
    <text evidence="2">The sequence shown here is derived from an EMBL/GenBank/DDBJ whole genome shotgun (WGS) entry which is preliminary data.</text>
</comment>
<feature type="region of interest" description="Disordered" evidence="1">
    <location>
        <begin position="374"/>
        <end position="413"/>
    </location>
</feature>
<feature type="region of interest" description="Disordered" evidence="1">
    <location>
        <begin position="780"/>
        <end position="833"/>
    </location>
</feature>
<evidence type="ECO:0000313" key="3">
    <source>
        <dbReference type="Proteomes" id="UP001497744"/>
    </source>
</evidence>
<evidence type="ECO:0000256" key="1">
    <source>
        <dbReference type="SAM" id="MobiDB-lite"/>
    </source>
</evidence>
<protein>
    <submittedName>
        <fullName evidence="2">Variant erythrocyte surface antigen-1 family protein</fullName>
    </submittedName>
</protein>
<dbReference type="AlphaFoldDB" id="A0AAV4LZV7"/>
<feature type="region of interest" description="Disordered" evidence="1">
    <location>
        <begin position="715"/>
        <end position="759"/>
    </location>
</feature>
<reference evidence="2 3" key="1">
    <citation type="submission" date="2021-06" db="EMBL/GenBank/DDBJ databases">
        <title>Genome sequence of Babesia caballi.</title>
        <authorList>
            <person name="Yamagishi J."/>
            <person name="Kidaka T."/>
            <person name="Ochi A."/>
        </authorList>
    </citation>
    <scope>NUCLEOTIDE SEQUENCE [LARGE SCALE GENOMIC DNA]</scope>
    <source>
        <strain evidence="2">USDA-D6B2</strain>
    </source>
</reference>
<accession>A0AAV4LZV7</accession>
<dbReference type="GeneID" id="94196646"/>
<dbReference type="RefSeq" id="XP_067717234.1">
    <property type="nucleotide sequence ID" value="XM_067861133.1"/>
</dbReference>